<dbReference type="AlphaFoldDB" id="A0A8J6JGA8"/>
<sequence length="585" mass="63890">MDKKMVSLRINDIPVTVPEGTTVLEAARSAGFNIPSLCYLKDVNEIGACRICVVEVKGAKSLVASCVYPVAEGMEVHTNTERVRQSRRLTLELILSNHRMDCLTCARNAHCELRQLASDLGIDAVRYAPDDLMPRIEDSAPHLVRDNSKCVLCRRCTAVCRATQEVGVIGCNDRGFDTHIGCAFDRDLAEVDCVSCGQCIVACPTGALQEKDDTGKVLAALSDPAKHVVVGPAPSIRVTLGECFGLPVGANVEGKMVTALRRLGFDRIFDVDTAADFTIMEEGTEFLHRLHGGGALPLITSCSPGWIRYCEQHAPDMIPNLSTCKSPQQMFGSLVKTYYAEQAGIDPHDIFVVSIMPCTAKKYEVLREEQRLPNGCMPVDVSLTTRELGRMITQAGLLFDHLPDGSFDEMLGVSTGAAAIFGASGGVMEAALRTVVEQLTGDPMAPLEFTEVRGMQGVKEASYPLPGRTVRVCVASGLHNVKLVLDGVRDGSLHYDFIEFMACPGGCINGGGQPIQHADVRNFTDIKALRAAALYRQDEDMEYRRSHENPVVQTLYQVYLDGPGSHKAHSLLHCSYLKQKRYRLR</sequence>
<dbReference type="InterPro" id="IPR017900">
    <property type="entry name" value="4Fe4S_Fe_S_CS"/>
</dbReference>
<dbReference type="GO" id="GO:0008901">
    <property type="term" value="F:ferredoxin hydrogenase activity"/>
    <property type="evidence" value="ECO:0007669"/>
    <property type="project" value="InterPro"/>
</dbReference>
<keyword evidence="4" id="KW-0004">4Fe-4S</keyword>
<dbReference type="NCBIfam" id="NF040763">
    <property type="entry name" value="FeFe_hydrog_A6"/>
    <property type="match status" value="1"/>
</dbReference>
<dbReference type="Gene3D" id="3.30.70.20">
    <property type="match status" value="1"/>
</dbReference>
<keyword evidence="9" id="KW-0408">Iron</keyword>
<gene>
    <name evidence="17" type="ORF">H8S57_08355</name>
</gene>
<evidence type="ECO:0000256" key="13">
    <source>
        <dbReference type="ARBA" id="ARBA00034078"/>
    </source>
</evidence>
<comment type="caution">
    <text evidence="17">The sequence shown here is derived from an EMBL/GenBank/DDBJ whole genome shotgun (WGS) entry which is preliminary data.</text>
</comment>
<keyword evidence="5" id="KW-0001">2Fe-2S</keyword>
<dbReference type="PROSITE" id="PS00198">
    <property type="entry name" value="4FE4S_FER_1"/>
    <property type="match status" value="1"/>
</dbReference>
<comment type="similarity">
    <text evidence="3">Belongs to the complex I 75 kDa subunit family.</text>
</comment>
<dbReference type="SUPFAM" id="SSF54292">
    <property type="entry name" value="2Fe-2S ferredoxin-like"/>
    <property type="match status" value="1"/>
</dbReference>
<dbReference type="Gene3D" id="3.40.950.10">
    <property type="entry name" value="Fe-only Hydrogenase (Larger Subunit), Chain L, domain 3"/>
    <property type="match status" value="1"/>
</dbReference>
<dbReference type="PROSITE" id="PS00641">
    <property type="entry name" value="COMPLEX1_75K_1"/>
    <property type="match status" value="1"/>
</dbReference>
<keyword evidence="12" id="KW-0472">Membrane</keyword>
<dbReference type="Pfam" id="PF02906">
    <property type="entry name" value="Fe_hyd_lg_C"/>
    <property type="match status" value="1"/>
</dbReference>
<dbReference type="GO" id="GO:0051539">
    <property type="term" value="F:4 iron, 4 sulfur cluster binding"/>
    <property type="evidence" value="ECO:0007669"/>
    <property type="project" value="UniProtKB-KW"/>
</dbReference>
<dbReference type="InterPro" id="IPR009016">
    <property type="entry name" value="Fe_hydrogenase"/>
</dbReference>
<dbReference type="InterPro" id="IPR017896">
    <property type="entry name" value="4Fe4S_Fe-S-bd"/>
</dbReference>
<evidence type="ECO:0000256" key="6">
    <source>
        <dbReference type="ARBA" id="ARBA00022723"/>
    </source>
</evidence>
<dbReference type="PROSITE" id="PS51839">
    <property type="entry name" value="4FE4S_HC3"/>
    <property type="match status" value="1"/>
</dbReference>
<dbReference type="InterPro" id="IPR004108">
    <property type="entry name" value="Fe_hydrogenase_lsu_C"/>
</dbReference>
<dbReference type="SUPFAM" id="SSF53920">
    <property type="entry name" value="Fe-only hydrogenase"/>
    <property type="match status" value="1"/>
</dbReference>
<feature type="domain" description="4Fe-4S ferredoxin-type" evidence="15">
    <location>
        <begin position="184"/>
        <end position="213"/>
    </location>
</feature>
<evidence type="ECO:0000256" key="3">
    <source>
        <dbReference type="ARBA" id="ARBA00005404"/>
    </source>
</evidence>
<dbReference type="GO" id="GO:0051537">
    <property type="term" value="F:2 iron, 2 sulfur cluster binding"/>
    <property type="evidence" value="ECO:0007669"/>
    <property type="project" value="UniProtKB-KW"/>
</dbReference>
<organism evidence="17 18">
    <name type="scientific">Lawsonibacter hominis</name>
    <dbReference type="NCBI Taxonomy" id="2763053"/>
    <lineage>
        <taxon>Bacteria</taxon>
        <taxon>Bacillati</taxon>
        <taxon>Bacillota</taxon>
        <taxon>Clostridia</taxon>
        <taxon>Eubacteriales</taxon>
        <taxon>Oscillospiraceae</taxon>
        <taxon>Lawsonibacter</taxon>
    </lineage>
</organism>
<dbReference type="InterPro" id="IPR013352">
    <property type="entry name" value="Fe_hydrogenase_subset"/>
</dbReference>
<dbReference type="SMART" id="SM00929">
    <property type="entry name" value="NADH-G_4Fe-4S_3"/>
    <property type="match status" value="1"/>
</dbReference>
<evidence type="ECO:0000256" key="7">
    <source>
        <dbReference type="ARBA" id="ARBA00022737"/>
    </source>
</evidence>
<dbReference type="GO" id="GO:0005506">
    <property type="term" value="F:iron ion binding"/>
    <property type="evidence" value="ECO:0007669"/>
    <property type="project" value="InterPro"/>
</dbReference>
<dbReference type="NCBIfam" id="TIGR02512">
    <property type="entry name" value="FeFe_hydrog_A"/>
    <property type="match status" value="1"/>
</dbReference>
<dbReference type="Proteomes" id="UP000661435">
    <property type="component" value="Unassembled WGS sequence"/>
</dbReference>
<dbReference type="EMBL" id="JACOPP010000009">
    <property type="protein sequence ID" value="MBC5733740.1"/>
    <property type="molecule type" value="Genomic_DNA"/>
</dbReference>
<feature type="domain" description="4Fe-4S ferredoxin-type" evidence="15">
    <location>
        <begin position="141"/>
        <end position="160"/>
    </location>
</feature>
<evidence type="ECO:0000313" key="18">
    <source>
        <dbReference type="Proteomes" id="UP000661435"/>
    </source>
</evidence>
<proteinExistence type="inferred from homology"/>
<reference evidence="17" key="1">
    <citation type="submission" date="2020-08" db="EMBL/GenBank/DDBJ databases">
        <title>Genome public.</title>
        <authorList>
            <person name="Liu C."/>
            <person name="Sun Q."/>
        </authorList>
    </citation>
    <scope>NUCLEOTIDE SEQUENCE</scope>
    <source>
        <strain evidence="17">NSJ-51</strain>
    </source>
</reference>
<evidence type="ECO:0000256" key="9">
    <source>
        <dbReference type="ARBA" id="ARBA00023004"/>
    </source>
</evidence>
<comment type="cofactor">
    <cofactor evidence="1">
        <name>[4Fe-4S] cluster</name>
        <dbReference type="ChEBI" id="CHEBI:49883"/>
    </cofactor>
</comment>
<comment type="subcellular location">
    <subcellularLocation>
        <location evidence="2">Membrane</location>
    </subcellularLocation>
</comment>
<evidence type="ECO:0000256" key="8">
    <source>
        <dbReference type="ARBA" id="ARBA00022967"/>
    </source>
</evidence>
<protein>
    <submittedName>
        <fullName evidence="17">(2Fe-2S)-binding protein</fullName>
    </submittedName>
</protein>
<keyword evidence="18" id="KW-1185">Reference proteome</keyword>
<dbReference type="PROSITE" id="PS51379">
    <property type="entry name" value="4FE4S_FER_2"/>
    <property type="match status" value="2"/>
</dbReference>
<dbReference type="GO" id="GO:0016020">
    <property type="term" value="C:membrane"/>
    <property type="evidence" value="ECO:0007669"/>
    <property type="project" value="UniProtKB-SubCell"/>
</dbReference>
<dbReference type="Pfam" id="PF10588">
    <property type="entry name" value="NADH-G_4Fe-4S_3"/>
    <property type="match status" value="1"/>
</dbReference>
<comment type="cofactor">
    <cofactor evidence="13">
        <name>[2Fe-2S] cluster</name>
        <dbReference type="ChEBI" id="CHEBI:190135"/>
    </cofactor>
</comment>
<evidence type="ECO:0000259" key="15">
    <source>
        <dbReference type="PROSITE" id="PS51379"/>
    </source>
</evidence>
<evidence type="ECO:0000256" key="5">
    <source>
        <dbReference type="ARBA" id="ARBA00022714"/>
    </source>
</evidence>
<name>A0A8J6JGA8_9FIRM</name>
<dbReference type="Gene3D" id="3.10.20.740">
    <property type="match status" value="1"/>
</dbReference>
<dbReference type="Pfam" id="PF00037">
    <property type="entry name" value="Fer4"/>
    <property type="match status" value="1"/>
</dbReference>
<keyword evidence="10" id="KW-0411">Iron-sulfur</keyword>
<dbReference type="GO" id="GO:0042773">
    <property type="term" value="P:ATP synthesis coupled electron transport"/>
    <property type="evidence" value="ECO:0007669"/>
    <property type="project" value="InterPro"/>
</dbReference>
<dbReference type="Gene3D" id="3.40.50.1780">
    <property type="match status" value="1"/>
</dbReference>
<evidence type="ECO:0000256" key="1">
    <source>
        <dbReference type="ARBA" id="ARBA00001966"/>
    </source>
</evidence>
<dbReference type="InterPro" id="IPR019574">
    <property type="entry name" value="NADH_UbQ_OxRdtase_Gsu_4Fe4S-bd"/>
</dbReference>
<dbReference type="GO" id="GO:0008137">
    <property type="term" value="F:NADH dehydrogenase (ubiquinone) activity"/>
    <property type="evidence" value="ECO:0007669"/>
    <property type="project" value="InterPro"/>
</dbReference>
<dbReference type="SMART" id="SM00902">
    <property type="entry name" value="Fe_hyd_SSU"/>
    <property type="match status" value="1"/>
</dbReference>
<feature type="domain" description="2Fe-2S ferredoxin-type" evidence="14">
    <location>
        <begin position="4"/>
        <end position="82"/>
    </location>
</feature>
<evidence type="ECO:0000259" key="16">
    <source>
        <dbReference type="PROSITE" id="PS51839"/>
    </source>
</evidence>
<dbReference type="InterPro" id="IPR000283">
    <property type="entry name" value="NADH_UbQ_OxRdtase_75kDa_su_CS"/>
</dbReference>
<evidence type="ECO:0000256" key="4">
    <source>
        <dbReference type="ARBA" id="ARBA00022485"/>
    </source>
</evidence>
<dbReference type="FunFam" id="3.10.20.740:FF:000004">
    <property type="entry name" value="NADH-quinone oxidoreductase"/>
    <property type="match status" value="1"/>
</dbReference>
<keyword evidence="6" id="KW-0479">Metal-binding</keyword>
<evidence type="ECO:0000313" key="17">
    <source>
        <dbReference type="EMBL" id="MBC5733740.1"/>
    </source>
</evidence>
<dbReference type="InterPro" id="IPR050340">
    <property type="entry name" value="Cytosolic_Fe-S_CAF"/>
</dbReference>
<dbReference type="InterPro" id="IPR001041">
    <property type="entry name" value="2Fe-2S_ferredoxin-type"/>
</dbReference>
<dbReference type="InterPro" id="IPR036991">
    <property type="entry name" value="Fe_hydrogenase_ssu_sf"/>
</dbReference>
<dbReference type="SUPFAM" id="SSF54862">
    <property type="entry name" value="4Fe-4S ferredoxins"/>
    <property type="match status" value="1"/>
</dbReference>
<dbReference type="PANTHER" id="PTHR11615">
    <property type="entry name" value="NITRATE, FORMATE, IRON DEHYDROGENASE"/>
    <property type="match status" value="1"/>
</dbReference>
<dbReference type="CDD" id="cd00207">
    <property type="entry name" value="fer2"/>
    <property type="match status" value="1"/>
</dbReference>
<evidence type="ECO:0000259" key="14">
    <source>
        <dbReference type="PROSITE" id="PS51085"/>
    </source>
</evidence>
<evidence type="ECO:0000256" key="12">
    <source>
        <dbReference type="ARBA" id="ARBA00023136"/>
    </source>
</evidence>
<dbReference type="InterPro" id="IPR049830">
    <property type="entry name" value="HndD"/>
</dbReference>
<dbReference type="RefSeq" id="WP_186907628.1">
    <property type="nucleotide sequence ID" value="NZ_JACOPP010000009.1"/>
</dbReference>
<keyword evidence="7" id="KW-0677">Repeat</keyword>
<evidence type="ECO:0000256" key="11">
    <source>
        <dbReference type="ARBA" id="ARBA00023027"/>
    </source>
</evidence>
<keyword evidence="8" id="KW-1278">Translocase</keyword>
<dbReference type="InterPro" id="IPR036010">
    <property type="entry name" value="2Fe-2S_ferredoxin-like_sf"/>
</dbReference>
<dbReference type="PROSITE" id="PS51085">
    <property type="entry name" value="2FE2S_FER_2"/>
    <property type="match status" value="1"/>
</dbReference>
<dbReference type="Pfam" id="PF02256">
    <property type="entry name" value="Fe_hyd_SSU"/>
    <property type="match status" value="1"/>
</dbReference>
<evidence type="ECO:0000256" key="2">
    <source>
        <dbReference type="ARBA" id="ARBA00004370"/>
    </source>
</evidence>
<keyword evidence="11" id="KW-0520">NAD</keyword>
<dbReference type="Pfam" id="PF13510">
    <property type="entry name" value="Fer2_4"/>
    <property type="match status" value="1"/>
</dbReference>
<dbReference type="InterPro" id="IPR003149">
    <property type="entry name" value="Fe_hydrogenase_ssu"/>
</dbReference>
<accession>A0A8J6JGA8</accession>
<dbReference type="Gene3D" id="4.10.260.20">
    <property type="entry name" value="Iron hydrogenase, small subunit"/>
    <property type="match status" value="1"/>
</dbReference>
<dbReference type="FunFam" id="3.30.70.20:FF:000035">
    <property type="entry name" value="Iron hydrogenase 1"/>
    <property type="match status" value="1"/>
</dbReference>
<evidence type="ECO:0000256" key="10">
    <source>
        <dbReference type="ARBA" id="ARBA00023014"/>
    </source>
</evidence>
<feature type="domain" description="4Fe-4S His(Cys)3-ligated-type" evidence="16">
    <location>
        <begin position="82"/>
        <end position="121"/>
    </location>
</feature>